<dbReference type="RefSeq" id="WP_378296286.1">
    <property type="nucleotide sequence ID" value="NZ_JBHTJA010000003.1"/>
</dbReference>
<evidence type="ECO:0000313" key="1">
    <source>
        <dbReference type="EMBL" id="MFD0899436.1"/>
    </source>
</evidence>
<reference evidence="2" key="1">
    <citation type="journal article" date="2019" name="Int. J. Syst. Evol. Microbiol.">
        <title>The Global Catalogue of Microorganisms (GCM) 10K type strain sequencing project: providing services to taxonomists for standard genome sequencing and annotation.</title>
        <authorList>
            <consortium name="The Broad Institute Genomics Platform"/>
            <consortium name="The Broad Institute Genome Sequencing Center for Infectious Disease"/>
            <person name="Wu L."/>
            <person name="Ma J."/>
        </authorList>
    </citation>
    <scope>NUCLEOTIDE SEQUENCE [LARGE SCALE GENOMIC DNA]</scope>
    <source>
        <strain evidence="2">JCM 31202</strain>
    </source>
</reference>
<comment type="caution">
    <text evidence="1">The sequence shown here is derived from an EMBL/GenBank/DDBJ whole genome shotgun (WGS) entry which is preliminary data.</text>
</comment>
<dbReference type="Proteomes" id="UP001596972">
    <property type="component" value="Unassembled WGS sequence"/>
</dbReference>
<gene>
    <name evidence="1" type="ORF">ACFQ11_03460</name>
</gene>
<organism evidence="1 2">
    <name type="scientific">Actinomadura sediminis</name>
    <dbReference type="NCBI Taxonomy" id="1038904"/>
    <lineage>
        <taxon>Bacteria</taxon>
        <taxon>Bacillati</taxon>
        <taxon>Actinomycetota</taxon>
        <taxon>Actinomycetes</taxon>
        <taxon>Streptosporangiales</taxon>
        <taxon>Thermomonosporaceae</taxon>
        <taxon>Actinomadura</taxon>
    </lineage>
</organism>
<protein>
    <submittedName>
        <fullName evidence="1">Uncharacterized protein</fullName>
    </submittedName>
</protein>
<dbReference type="EMBL" id="JBHTJA010000003">
    <property type="protein sequence ID" value="MFD0899436.1"/>
    <property type="molecule type" value="Genomic_DNA"/>
</dbReference>
<sequence length="201" mass="20384">MPLPEVLLPENLDDPDVLWNRASVLAVGTAAEVVSAGATVDGDGVRAAGPDGWCRVTLAPDGEAVLSGGGGDASAPALDGLPERLDWDGLRDGLGYVCWYTDGAWHGPGGLDASAGLLTDDDATIAELTDDENGRRAVADVLAKARANTLRPADVTAMLGVLDPDVGADAARTRAALDTAVRTGILAGTRPPLIGAAPRSL</sequence>
<evidence type="ECO:0000313" key="2">
    <source>
        <dbReference type="Proteomes" id="UP001596972"/>
    </source>
</evidence>
<accession>A0ABW3EI81</accession>
<keyword evidence="2" id="KW-1185">Reference proteome</keyword>
<name>A0ABW3EI81_9ACTN</name>
<proteinExistence type="predicted"/>